<name>A0A9W9SHR3_9EURO</name>
<proteinExistence type="predicted"/>
<dbReference type="PANTHER" id="PTHR47425">
    <property type="entry name" value="FARB-RELATED"/>
    <property type="match status" value="1"/>
</dbReference>
<feature type="domain" description="Xylanolytic transcriptional activator regulatory" evidence="2">
    <location>
        <begin position="27"/>
        <end position="125"/>
    </location>
</feature>
<dbReference type="EMBL" id="JAPZBU010000011">
    <property type="protein sequence ID" value="KAJ5378377.1"/>
    <property type="molecule type" value="Genomic_DNA"/>
</dbReference>
<dbReference type="RefSeq" id="XP_056482163.1">
    <property type="nucleotide sequence ID" value="XM_056636133.1"/>
</dbReference>
<dbReference type="GO" id="GO:0003677">
    <property type="term" value="F:DNA binding"/>
    <property type="evidence" value="ECO:0007669"/>
    <property type="project" value="InterPro"/>
</dbReference>
<dbReference type="OrthoDB" id="4161332at2759"/>
<dbReference type="Proteomes" id="UP001147747">
    <property type="component" value="Unassembled WGS sequence"/>
</dbReference>
<keyword evidence="1" id="KW-0539">Nucleus</keyword>
<dbReference type="GO" id="GO:0006351">
    <property type="term" value="P:DNA-templated transcription"/>
    <property type="evidence" value="ECO:0007669"/>
    <property type="project" value="InterPro"/>
</dbReference>
<keyword evidence="4" id="KW-1185">Reference proteome</keyword>
<accession>A0A9W9SHR3</accession>
<dbReference type="AlphaFoldDB" id="A0A9W9SHR3"/>
<dbReference type="Pfam" id="PF04082">
    <property type="entry name" value="Fungal_trans"/>
    <property type="match status" value="1"/>
</dbReference>
<reference evidence="3" key="2">
    <citation type="journal article" date="2023" name="IMA Fungus">
        <title>Comparative genomic study of the Penicillium genus elucidates a diverse pangenome and 15 lateral gene transfer events.</title>
        <authorList>
            <person name="Petersen C."/>
            <person name="Sorensen T."/>
            <person name="Nielsen M.R."/>
            <person name="Sondergaard T.E."/>
            <person name="Sorensen J.L."/>
            <person name="Fitzpatrick D.A."/>
            <person name="Frisvad J.C."/>
            <person name="Nielsen K.L."/>
        </authorList>
    </citation>
    <scope>NUCLEOTIDE SEQUENCE</scope>
    <source>
        <strain evidence="3">IBT 29677</strain>
    </source>
</reference>
<dbReference type="GeneID" id="81375113"/>
<evidence type="ECO:0000313" key="4">
    <source>
        <dbReference type="Proteomes" id="UP001147747"/>
    </source>
</evidence>
<evidence type="ECO:0000256" key="1">
    <source>
        <dbReference type="ARBA" id="ARBA00023242"/>
    </source>
</evidence>
<dbReference type="PANTHER" id="PTHR47425:SF2">
    <property type="entry name" value="FARB-RELATED"/>
    <property type="match status" value="1"/>
</dbReference>
<comment type="caution">
    <text evidence="3">The sequence shown here is derived from an EMBL/GenBank/DDBJ whole genome shotgun (WGS) entry which is preliminary data.</text>
</comment>
<gene>
    <name evidence="3" type="ORF">N7509_011496</name>
</gene>
<reference evidence="3" key="1">
    <citation type="submission" date="2022-12" db="EMBL/GenBank/DDBJ databases">
        <authorList>
            <person name="Petersen C."/>
        </authorList>
    </citation>
    <scope>NUCLEOTIDE SEQUENCE</scope>
    <source>
        <strain evidence="3">IBT 29677</strain>
    </source>
</reference>
<dbReference type="CDD" id="cd12148">
    <property type="entry name" value="fungal_TF_MHR"/>
    <property type="match status" value="1"/>
</dbReference>
<organism evidence="3 4">
    <name type="scientific">Penicillium cosmopolitanum</name>
    <dbReference type="NCBI Taxonomy" id="1131564"/>
    <lineage>
        <taxon>Eukaryota</taxon>
        <taxon>Fungi</taxon>
        <taxon>Dikarya</taxon>
        <taxon>Ascomycota</taxon>
        <taxon>Pezizomycotina</taxon>
        <taxon>Eurotiomycetes</taxon>
        <taxon>Eurotiomycetidae</taxon>
        <taxon>Eurotiales</taxon>
        <taxon>Aspergillaceae</taxon>
        <taxon>Penicillium</taxon>
    </lineage>
</organism>
<evidence type="ECO:0000259" key="2">
    <source>
        <dbReference type="Pfam" id="PF04082"/>
    </source>
</evidence>
<evidence type="ECO:0000313" key="3">
    <source>
        <dbReference type="EMBL" id="KAJ5378377.1"/>
    </source>
</evidence>
<protein>
    <recommendedName>
        <fullName evidence="2">Xylanolytic transcriptional activator regulatory domain-containing protein</fullName>
    </recommendedName>
</protein>
<sequence length="265" mass="30143">MCNSSWLSISIKYADIGHSDRSTSSKSSVNQRILTMKKLWWCCFARDRVISLGMRRPVQIKIDNCPFLKRKLSLCDFEDEMSQSEAYGYDTKKALASIFLAQCDFSHVATDLLTLVYPEQPSSKKGDFRQAHIMFQEMMDIQLKLSAWYLEFATYTGGDGYNVHYSSRLFSSLLSMYYQSARMALCNHANRLIADYDLSEFLQATIKSYNAELCDAVTDMTESFKDLADANMVKYLPASALNQSGMYGIPSDSMGNERSPLFNAR</sequence>
<dbReference type="InterPro" id="IPR007219">
    <property type="entry name" value="XnlR_reg_dom"/>
</dbReference>
<dbReference type="InterPro" id="IPR052761">
    <property type="entry name" value="Fungal_Detox/Toxin_TFs"/>
</dbReference>
<dbReference type="GO" id="GO:0008270">
    <property type="term" value="F:zinc ion binding"/>
    <property type="evidence" value="ECO:0007669"/>
    <property type="project" value="InterPro"/>
</dbReference>